<dbReference type="EMBL" id="JAVRFJ010000069">
    <property type="protein sequence ID" value="MDT0574182.1"/>
    <property type="molecule type" value="Genomic_DNA"/>
</dbReference>
<evidence type="ECO:0000313" key="2">
    <source>
        <dbReference type="Proteomes" id="UP001180737"/>
    </source>
</evidence>
<dbReference type="RefSeq" id="WP_157856848.1">
    <property type="nucleotide sequence ID" value="NZ_JAVRFJ010000069.1"/>
</dbReference>
<comment type="caution">
    <text evidence="1">The sequence shown here is derived from an EMBL/GenBank/DDBJ whole genome shotgun (WGS) entry which is preliminary data.</text>
</comment>
<accession>A0ABU2ZC75</accession>
<keyword evidence="2" id="KW-1185">Reference proteome</keyword>
<proteinExistence type="predicted"/>
<reference evidence="1" key="1">
    <citation type="submission" date="2024-05" db="EMBL/GenBank/DDBJ databases">
        <title>30 novel species of actinomycetes from the DSMZ collection.</title>
        <authorList>
            <person name="Nouioui I."/>
        </authorList>
    </citation>
    <scope>NUCLEOTIDE SEQUENCE</scope>
    <source>
        <strain evidence="1">DSM 3412</strain>
    </source>
</reference>
<dbReference type="Proteomes" id="UP001180737">
    <property type="component" value="Unassembled WGS sequence"/>
</dbReference>
<gene>
    <name evidence="1" type="ORF">RM704_43185</name>
</gene>
<sequence length="61" mass="6508">MNRAFVIKPVKNAVSGTDTITATVTWNLAPQYRSVGKGPLVKKQAITSFAGQKFGARLSNA</sequence>
<organism evidence="1 2">
    <name type="scientific">Streptomyces gottesmaniae</name>
    <dbReference type="NCBI Taxonomy" id="3075518"/>
    <lineage>
        <taxon>Bacteria</taxon>
        <taxon>Bacillati</taxon>
        <taxon>Actinomycetota</taxon>
        <taxon>Actinomycetes</taxon>
        <taxon>Kitasatosporales</taxon>
        <taxon>Streptomycetaceae</taxon>
        <taxon>Streptomyces</taxon>
    </lineage>
</organism>
<evidence type="ECO:0000313" key="1">
    <source>
        <dbReference type="EMBL" id="MDT0574182.1"/>
    </source>
</evidence>
<name>A0ABU2ZC75_9ACTN</name>
<protein>
    <submittedName>
        <fullName evidence="1">Uncharacterized protein</fullName>
    </submittedName>
</protein>